<sequence length="376" mass="40739">METTVKSGQLPQHNPDFLKERKFMVMIPVLIIPFLLMAFWALGGGRHHDDPNANKSANGLNTTLPQAQFKDEKEKDKMGIYQNAKKDSVGLNADGVSPAFTQALGFDGTDPASKDPSLKLNGNVSTDGSANSAEANEVQIRAKLAQINRQIDQPEPARYAGGSSLAQENNSDVKRLSRMMKSMNSAGAEADPDMKQLSKMLTQIQNIQNPERATEKKSAIKLEKPFKAIAATIDGKQKVRDGGAVRLKLTDSVTLKGQHFPIGQEVYGTGQVTNQRLVVRISNIRIDQQIVPVDLIVYSLDGMPGIPAPEAELGAEVGSNANTALQNMQILSMDQSIASQAAAGGINAAKGLFSKKIRKIKVKLDDRFPVLLKINK</sequence>
<keyword evidence="2" id="KW-0472">Membrane</keyword>
<evidence type="ECO:0000313" key="4">
    <source>
        <dbReference type="EMBL" id="OOQ61950.1"/>
    </source>
</evidence>
<evidence type="ECO:0000259" key="3">
    <source>
        <dbReference type="Pfam" id="PF12508"/>
    </source>
</evidence>
<organism evidence="4 5">
    <name type="scientific">Mucilaginibacter pedocola</name>
    <dbReference type="NCBI Taxonomy" id="1792845"/>
    <lineage>
        <taxon>Bacteria</taxon>
        <taxon>Pseudomonadati</taxon>
        <taxon>Bacteroidota</taxon>
        <taxon>Sphingobacteriia</taxon>
        <taxon>Sphingobacteriales</taxon>
        <taxon>Sphingobacteriaceae</taxon>
        <taxon>Mucilaginibacter</taxon>
    </lineage>
</organism>
<keyword evidence="2" id="KW-1133">Transmembrane helix</keyword>
<feature type="region of interest" description="Disordered" evidence="1">
    <location>
        <begin position="107"/>
        <end position="134"/>
    </location>
</feature>
<dbReference type="Pfam" id="PF12508">
    <property type="entry name" value="Transposon_TraM"/>
    <property type="match status" value="1"/>
</dbReference>
<comment type="caution">
    <text evidence="4">The sequence shown here is derived from an EMBL/GenBank/DDBJ whole genome shotgun (WGS) entry which is preliminary data.</text>
</comment>
<proteinExistence type="predicted"/>
<feature type="compositionally biased region" description="Polar residues" evidence="1">
    <location>
        <begin position="120"/>
        <end position="134"/>
    </location>
</feature>
<dbReference type="Proteomes" id="UP000189739">
    <property type="component" value="Unassembled WGS sequence"/>
</dbReference>
<keyword evidence="2" id="KW-0812">Transmembrane</keyword>
<evidence type="ECO:0000256" key="2">
    <source>
        <dbReference type="SAM" id="Phobius"/>
    </source>
</evidence>
<gene>
    <name evidence="4" type="ORF">BC343_02495</name>
</gene>
<dbReference type="STRING" id="1792845.BC343_02495"/>
<reference evidence="4 5" key="1">
    <citation type="submission" date="2016-07" db="EMBL/GenBank/DDBJ databases">
        <title>Genomic analysis of zinc-resistant bacterium Mucilaginibacter pedocola TBZ30.</title>
        <authorList>
            <person name="Huang J."/>
            <person name="Tang J."/>
        </authorList>
    </citation>
    <scope>NUCLEOTIDE SEQUENCE [LARGE SCALE GENOMIC DNA]</scope>
    <source>
        <strain evidence="4 5">TBZ30</strain>
    </source>
</reference>
<dbReference type="RefSeq" id="WP_078346134.1">
    <property type="nucleotide sequence ID" value="NZ_MBTF01000001.1"/>
</dbReference>
<dbReference type="OrthoDB" id="1453786at2"/>
<dbReference type="InterPro" id="IPR055407">
    <property type="entry name" value="TraM_C"/>
</dbReference>
<protein>
    <recommendedName>
        <fullName evidence="3">Conjugative transposon TraM C-terminal domain-containing protein</fullName>
    </recommendedName>
</protein>
<keyword evidence="5" id="KW-1185">Reference proteome</keyword>
<feature type="transmembrane region" description="Helical" evidence="2">
    <location>
        <begin position="23"/>
        <end position="42"/>
    </location>
</feature>
<dbReference type="EMBL" id="MBTF01000001">
    <property type="protein sequence ID" value="OOQ61950.1"/>
    <property type="molecule type" value="Genomic_DNA"/>
</dbReference>
<feature type="region of interest" description="Disordered" evidence="1">
    <location>
        <begin position="51"/>
        <end position="75"/>
    </location>
</feature>
<feature type="compositionally biased region" description="Polar residues" evidence="1">
    <location>
        <begin position="53"/>
        <end position="66"/>
    </location>
</feature>
<evidence type="ECO:0000313" key="5">
    <source>
        <dbReference type="Proteomes" id="UP000189739"/>
    </source>
</evidence>
<name>A0A1S9PLW3_9SPHI</name>
<accession>A0A1S9PLW3</accession>
<dbReference type="AlphaFoldDB" id="A0A1S9PLW3"/>
<feature type="domain" description="Conjugative transposon TraM C-terminal" evidence="3">
    <location>
        <begin position="229"/>
        <end position="373"/>
    </location>
</feature>
<evidence type="ECO:0000256" key="1">
    <source>
        <dbReference type="SAM" id="MobiDB-lite"/>
    </source>
</evidence>